<gene>
    <name evidence="4" type="ORF">HNP84_004106</name>
</gene>
<dbReference type="AlphaFoldDB" id="A0A840NZM0"/>
<dbReference type="InterPro" id="IPR002347">
    <property type="entry name" value="SDR_fam"/>
</dbReference>
<evidence type="ECO:0000256" key="2">
    <source>
        <dbReference type="ARBA" id="ARBA00023002"/>
    </source>
</evidence>
<evidence type="ECO:0000313" key="5">
    <source>
        <dbReference type="Proteomes" id="UP000578449"/>
    </source>
</evidence>
<dbReference type="Pfam" id="PF00106">
    <property type="entry name" value="adh_short"/>
    <property type="match status" value="1"/>
</dbReference>
<dbReference type="SUPFAM" id="SSF51735">
    <property type="entry name" value="NAD(P)-binding Rossmann-fold domains"/>
    <property type="match status" value="1"/>
</dbReference>
<dbReference type="EC" id="1.1.1.100" evidence="4"/>
<dbReference type="PRINTS" id="PR00080">
    <property type="entry name" value="SDRFAMILY"/>
</dbReference>
<dbReference type="CDD" id="cd05233">
    <property type="entry name" value="SDR_c"/>
    <property type="match status" value="1"/>
</dbReference>
<organism evidence="4 5">
    <name type="scientific">Thermocatellispora tengchongensis</name>
    <dbReference type="NCBI Taxonomy" id="1073253"/>
    <lineage>
        <taxon>Bacteria</taxon>
        <taxon>Bacillati</taxon>
        <taxon>Actinomycetota</taxon>
        <taxon>Actinomycetes</taxon>
        <taxon>Streptosporangiales</taxon>
        <taxon>Streptosporangiaceae</taxon>
        <taxon>Thermocatellispora</taxon>
    </lineage>
</organism>
<dbReference type="EMBL" id="JACHGN010000008">
    <property type="protein sequence ID" value="MBB5134374.1"/>
    <property type="molecule type" value="Genomic_DNA"/>
</dbReference>
<protein>
    <submittedName>
        <fullName evidence="4">3-oxoacyl-[acyl-carrier protein] reductase</fullName>
        <ecNumber evidence="4">1.1.1.100</ecNumber>
    </submittedName>
</protein>
<comment type="caution">
    <text evidence="4">The sequence shown here is derived from an EMBL/GenBank/DDBJ whole genome shotgun (WGS) entry which is preliminary data.</text>
</comment>
<name>A0A840NZM0_9ACTN</name>
<dbReference type="Gene3D" id="3.40.50.720">
    <property type="entry name" value="NAD(P)-binding Rossmann-like Domain"/>
    <property type="match status" value="1"/>
</dbReference>
<sequence length="246" mass="25070">MSHDAELAGRVALLTGASGGIGGALGRRLIAAGVRTAFCYGGHAAEAERLVAEARAAGVDAVALPGDLADPAVPARLADATTEALGPIDLLIPNAGYSAPAAYTEVDLETWDRTQAVNLRAPFLLAQRIVPGMAERGFGRVLFVSSIAAFTGGVVGPHYAASKAGLHGMLHFIAARVAGDGVTVNAIAPALIEDTRMLPAGGPGPRALPVGRYGRPEEVADLAMAVLRNGYLTNQVLSLDGGAHPR</sequence>
<comment type="similarity">
    <text evidence="1 3">Belongs to the short-chain dehydrogenases/reductases (SDR) family.</text>
</comment>
<dbReference type="FunFam" id="3.40.50.720:FF:000173">
    <property type="entry name" value="3-oxoacyl-[acyl-carrier protein] reductase"/>
    <property type="match status" value="1"/>
</dbReference>
<dbReference type="PANTHER" id="PTHR42760:SF133">
    <property type="entry name" value="3-OXOACYL-[ACYL-CARRIER-PROTEIN] REDUCTASE"/>
    <property type="match status" value="1"/>
</dbReference>
<proteinExistence type="inferred from homology"/>
<keyword evidence="2 4" id="KW-0560">Oxidoreductase</keyword>
<evidence type="ECO:0000256" key="1">
    <source>
        <dbReference type="ARBA" id="ARBA00006484"/>
    </source>
</evidence>
<evidence type="ECO:0000313" key="4">
    <source>
        <dbReference type="EMBL" id="MBB5134374.1"/>
    </source>
</evidence>
<dbReference type="PRINTS" id="PR00081">
    <property type="entry name" value="GDHRDH"/>
</dbReference>
<reference evidence="4 5" key="1">
    <citation type="submission" date="2020-08" db="EMBL/GenBank/DDBJ databases">
        <title>Genomic Encyclopedia of Type Strains, Phase IV (KMG-IV): sequencing the most valuable type-strain genomes for metagenomic binning, comparative biology and taxonomic classification.</title>
        <authorList>
            <person name="Goeker M."/>
        </authorList>
    </citation>
    <scope>NUCLEOTIDE SEQUENCE [LARGE SCALE GENOMIC DNA]</scope>
    <source>
        <strain evidence="4 5">DSM 45615</strain>
    </source>
</reference>
<dbReference type="InterPro" id="IPR036291">
    <property type="entry name" value="NAD(P)-bd_dom_sf"/>
</dbReference>
<dbReference type="Proteomes" id="UP000578449">
    <property type="component" value="Unassembled WGS sequence"/>
</dbReference>
<evidence type="ECO:0000256" key="3">
    <source>
        <dbReference type="RuleBase" id="RU000363"/>
    </source>
</evidence>
<dbReference type="RefSeq" id="WP_185051287.1">
    <property type="nucleotide sequence ID" value="NZ_BAABIX010000007.1"/>
</dbReference>
<dbReference type="PANTHER" id="PTHR42760">
    <property type="entry name" value="SHORT-CHAIN DEHYDROGENASES/REDUCTASES FAMILY MEMBER"/>
    <property type="match status" value="1"/>
</dbReference>
<keyword evidence="5" id="KW-1185">Reference proteome</keyword>
<dbReference type="GO" id="GO:0004316">
    <property type="term" value="F:3-oxoacyl-[acyl-carrier-protein] reductase (NADPH) activity"/>
    <property type="evidence" value="ECO:0007669"/>
    <property type="project" value="UniProtKB-EC"/>
</dbReference>
<dbReference type="PROSITE" id="PS00061">
    <property type="entry name" value="ADH_SHORT"/>
    <property type="match status" value="1"/>
</dbReference>
<dbReference type="InterPro" id="IPR020904">
    <property type="entry name" value="Sc_DH/Rdtase_CS"/>
</dbReference>
<accession>A0A840NZM0</accession>